<sequence>MAKWASKNPNPNTKSGLDLMQNCDLPPPSKIFTGPDKSVLTSMNRIFNNVAVADEEEESDEINGIGNEKLELLKALRLSQTRAREAEKKAVGLAKERDFLRNALMEDSLKLFAYRQWVKLLEFELVGVEREKKKDEGVFCEEGDCEGDGGGMGGFYVKTAGPVVDPISSVPKTFEVVVNVYVLRKEPFSAEERSSDGFYERTALAILCIPWTKEMRWIDKINGLASGNVTTFLWKPK</sequence>
<organism evidence="1 2">
    <name type="scientific">Rhododendron simsii</name>
    <name type="common">Sims's rhododendron</name>
    <dbReference type="NCBI Taxonomy" id="118357"/>
    <lineage>
        <taxon>Eukaryota</taxon>
        <taxon>Viridiplantae</taxon>
        <taxon>Streptophyta</taxon>
        <taxon>Embryophyta</taxon>
        <taxon>Tracheophyta</taxon>
        <taxon>Spermatophyta</taxon>
        <taxon>Magnoliopsida</taxon>
        <taxon>eudicotyledons</taxon>
        <taxon>Gunneridae</taxon>
        <taxon>Pentapetalae</taxon>
        <taxon>asterids</taxon>
        <taxon>Ericales</taxon>
        <taxon>Ericaceae</taxon>
        <taxon>Ericoideae</taxon>
        <taxon>Rhodoreae</taxon>
        <taxon>Rhododendron</taxon>
    </lineage>
</organism>
<keyword evidence="2" id="KW-1185">Reference proteome</keyword>
<comment type="caution">
    <text evidence="1">The sequence shown here is derived from an EMBL/GenBank/DDBJ whole genome shotgun (WGS) entry which is preliminary data.</text>
</comment>
<dbReference type="AlphaFoldDB" id="A0A834GCX1"/>
<reference evidence="1" key="1">
    <citation type="submission" date="2019-11" db="EMBL/GenBank/DDBJ databases">
        <authorList>
            <person name="Liu Y."/>
            <person name="Hou J."/>
            <person name="Li T.-Q."/>
            <person name="Guan C.-H."/>
            <person name="Wu X."/>
            <person name="Wu H.-Z."/>
            <person name="Ling F."/>
            <person name="Zhang R."/>
            <person name="Shi X.-G."/>
            <person name="Ren J.-P."/>
            <person name="Chen E.-F."/>
            <person name="Sun J.-M."/>
        </authorList>
    </citation>
    <scope>NUCLEOTIDE SEQUENCE</scope>
    <source>
        <strain evidence="1">Adult_tree_wgs_1</strain>
        <tissue evidence="1">Leaves</tissue>
    </source>
</reference>
<dbReference type="PANTHER" id="PTHR33868:SF10">
    <property type="entry name" value="OS08G0483100 PROTEIN"/>
    <property type="match status" value="1"/>
</dbReference>
<evidence type="ECO:0000313" key="1">
    <source>
        <dbReference type="EMBL" id="KAF7129984.1"/>
    </source>
</evidence>
<proteinExistence type="predicted"/>
<name>A0A834GCX1_RHOSS</name>
<evidence type="ECO:0000313" key="2">
    <source>
        <dbReference type="Proteomes" id="UP000626092"/>
    </source>
</evidence>
<protein>
    <submittedName>
        <fullName evidence="1">Uncharacterized protein</fullName>
    </submittedName>
</protein>
<dbReference type="Proteomes" id="UP000626092">
    <property type="component" value="Unassembled WGS sequence"/>
</dbReference>
<dbReference type="EMBL" id="WJXA01000010">
    <property type="protein sequence ID" value="KAF7129984.1"/>
    <property type="molecule type" value="Genomic_DNA"/>
</dbReference>
<accession>A0A834GCX1</accession>
<dbReference type="OrthoDB" id="1673621at2759"/>
<gene>
    <name evidence="1" type="ORF">RHSIM_Rhsim10G0168900</name>
</gene>
<dbReference type="PANTHER" id="PTHR33868">
    <property type="entry name" value="EXPRESSED PROTEIN"/>
    <property type="match status" value="1"/>
</dbReference>